<reference evidence="2" key="1">
    <citation type="submission" date="2021-02" db="EMBL/GenBank/DDBJ databases">
        <authorList>
            <person name="Nowell W R."/>
        </authorList>
    </citation>
    <scope>NUCLEOTIDE SEQUENCE</scope>
    <source>
        <strain evidence="2">Ploen Becks lab</strain>
    </source>
</reference>
<dbReference type="OrthoDB" id="7791090at2759"/>
<dbReference type="PANTHER" id="PTHR33273">
    <property type="entry name" value="DOMAIN-CONTAINING PROTEIN, PUTATIVE-RELATED"/>
    <property type="match status" value="1"/>
</dbReference>
<keyword evidence="3" id="KW-1185">Reference proteome</keyword>
<dbReference type="InterPro" id="IPR036691">
    <property type="entry name" value="Endo/exonu/phosph_ase_sf"/>
</dbReference>
<gene>
    <name evidence="2" type="ORF">OXX778_LOCUS21237</name>
</gene>
<feature type="non-terminal residue" evidence="2">
    <location>
        <position position="573"/>
    </location>
</feature>
<dbReference type="Pfam" id="PF14529">
    <property type="entry name" value="Exo_endo_phos_2"/>
    <property type="match status" value="1"/>
</dbReference>
<evidence type="ECO:0000313" key="3">
    <source>
        <dbReference type="Proteomes" id="UP000663879"/>
    </source>
</evidence>
<organism evidence="2 3">
    <name type="scientific">Brachionus calyciflorus</name>
    <dbReference type="NCBI Taxonomy" id="104777"/>
    <lineage>
        <taxon>Eukaryota</taxon>
        <taxon>Metazoa</taxon>
        <taxon>Spiralia</taxon>
        <taxon>Gnathifera</taxon>
        <taxon>Rotifera</taxon>
        <taxon>Eurotatoria</taxon>
        <taxon>Monogononta</taxon>
        <taxon>Pseudotrocha</taxon>
        <taxon>Ploima</taxon>
        <taxon>Brachionidae</taxon>
        <taxon>Brachionus</taxon>
    </lineage>
</organism>
<accession>A0A814P9Y2</accession>
<dbReference type="InterPro" id="IPR005135">
    <property type="entry name" value="Endo/exonuclease/phosphatase"/>
</dbReference>
<dbReference type="Proteomes" id="UP000663879">
    <property type="component" value="Unassembled WGS sequence"/>
</dbReference>
<feature type="non-terminal residue" evidence="2">
    <location>
        <position position="1"/>
    </location>
</feature>
<evidence type="ECO:0000259" key="1">
    <source>
        <dbReference type="Pfam" id="PF14529"/>
    </source>
</evidence>
<proteinExistence type="predicted"/>
<comment type="caution">
    <text evidence="2">The sequence shown here is derived from an EMBL/GenBank/DDBJ whole genome shotgun (WGS) entry which is preliminary data.</text>
</comment>
<dbReference type="Gene3D" id="3.60.10.10">
    <property type="entry name" value="Endonuclease/exonuclease/phosphatase"/>
    <property type="match status" value="1"/>
</dbReference>
<evidence type="ECO:0000313" key="2">
    <source>
        <dbReference type="EMBL" id="CAF1102786.1"/>
    </source>
</evidence>
<dbReference type="PANTHER" id="PTHR33273:SF4">
    <property type="entry name" value="ENDONUCLEASE_EXONUCLEASE_PHOSPHATASE DOMAIN-CONTAINING PROTEIN"/>
    <property type="match status" value="1"/>
</dbReference>
<sequence>RTKKLSEKIDKIDKKLDIIENLTGRVDKLEKFILQQDEEITSSFEKLTDRINIQDELINRAVTKIINFNFEIFKELSNEILDTKKRDSIKTKMIEFIEHDLKEYETQHFYNSRYNHNFDAMNDESLRNKKLLLENFLKDNYFDIFCLNETKLTDSCKIEFSNYKSLYKNRNSRGGGVGILIRNGIEFEVVECFNRFNLEILAVKVKLKNCSIHIIAWYLPPDNTINKEFNSIPESLFNSLSQIGSFVLVGDLNCHSSKWFCSKTSTKGQLLSSLIEKHDLNVLNSNISTIQNENAKCNRSVIDLMIISNDLSDKFNFFKVFGDNLTSDHFPIKSSFNIETIEVMRQIRTINKTSWSQFKDNVDRHLMANDIFNQANQDIDNLYNEFNKSILSAQSESTISKTRRPGSKTLPKYLLDIIFARKKMLKKLRKFPKNVEYNQTYNRLSKVIKLEIKAIQEKMWINFCESINKTKTSSAEYWRKIKQITKLEDNTGGKKIMPELKYKDTSVKTSREKAQVFGEILKKVFSEQQNNNFDENHKQEIDSYVREKRDKLFVTKQGDEVFDDDFSIAELDE</sequence>
<feature type="domain" description="Endonuclease/exonuclease/phosphatase" evidence="1">
    <location>
        <begin position="212"/>
        <end position="332"/>
    </location>
</feature>
<dbReference type="GO" id="GO:0003824">
    <property type="term" value="F:catalytic activity"/>
    <property type="evidence" value="ECO:0007669"/>
    <property type="project" value="InterPro"/>
</dbReference>
<name>A0A814P9Y2_9BILA</name>
<protein>
    <recommendedName>
        <fullName evidence="1">Endonuclease/exonuclease/phosphatase domain-containing protein</fullName>
    </recommendedName>
</protein>
<dbReference type="EMBL" id="CAJNOC010007656">
    <property type="protein sequence ID" value="CAF1102786.1"/>
    <property type="molecule type" value="Genomic_DNA"/>
</dbReference>
<dbReference type="SUPFAM" id="SSF56219">
    <property type="entry name" value="DNase I-like"/>
    <property type="match status" value="1"/>
</dbReference>
<dbReference type="AlphaFoldDB" id="A0A814P9Y2"/>